<dbReference type="EMBL" id="FUGE01000145">
    <property type="protein sequence ID" value="SJM72022.1"/>
    <property type="molecule type" value="Genomic_DNA"/>
</dbReference>
<protein>
    <submittedName>
        <fullName evidence="2">Uncharacterized protein</fullName>
    </submittedName>
</protein>
<gene>
    <name evidence="2" type="ORF">A1232T_01491</name>
</gene>
<keyword evidence="1" id="KW-0732">Signal</keyword>
<reference evidence="2 3" key="1">
    <citation type="submission" date="2017-02" db="EMBL/GenBank/DDBJ databases">
        <authorList>
            <person name="Peterson S.W."/>
        </authorList>
    </citation>
    <scope>NUCLEOTIDE SEQUENCE [LARGE SCALE GENOMIC DNA]</scope>
    <source>
        <strain evidence="2">Psychrobacter_piechaudii</strain>
    </source>
</reference>
<evidence type="ECO:0000313" key="2">
    <source>
        <dbReference type="EMBL" id="SJM72022.1"/>
    </source>
</evidence>
<name>A0A1R4GW37_9GAMM</name>
<evidence type="ECO:0000313" key="3">
    <source>
        <dbReference type="Proteomes" id="UP000188357"/>
    </source>
</evidence>
<feature type="signal peptide" evidence="1">
    <location>
        <begin position="1"/>
        <end position="23"/>
    </location>
</feature>
<feature type="chain" id="PRO_5012322753" evidence="1">
    <location>
        <begin position="24"/>
        <end position="205"/>
    </location>
</feature>
<keyword evidence="3" id="KW-1185">Reference proteome</keyword>
<accession>A0A1R4GW37</accession>
<dbReference type="Proteomes" id="UP000188357">
    <property type="component" value="Unassembled WGS sequence"/>
</dbReference>
<dbReference type="STRING" id="1945521.A1232T_01491"/>
<evidence type="ECO:0000256" key="1">
    <source>
        <dbReference type="SAM" id="SignalP"/>
    </source>
</evidence>
<dbReference type="AlphaFoldDB" id="A0A1R4GW37"/>
<organism evidence="2 3">
    <name type="scientific">Psychrobacter piechaudii</name>
    <dbReference type="NCBI Taxonomy" id="1945521"/>
    <lineage>
        <taxon>Bacteria</taxon>
        <taxon>Pseudomonadati</taxon>
        <taxon>Pseudomonadota</taxon>
        <taxon>Gammaproteobacteria</taxon>
        <taxon>Moraxellales</taxon>
        <taxon>Moraxellaceae</taxon>
        <taxon>Psychrobacter</taxon>
    </lineage>
</organism>
<sequence>MSQSFRVLGLLLGSLLFNQASLASTVDWTPFFKPWENACDLSKQDIMLKRMTPNYDSFYKSNTYKGNKLPFKPGTIALPNAYKLFVDSDLKTGFYDINGISSGSTFTKKSSYFDAHFNVVGTYYGMPIKKIGFAGGIANGIYSPYFVIDKPVDEVRRKLRANTKITFEDCEVCDENEDDEAAVGLELYPSQQKANMTDVICDLSN</sequence>
<dbReference type="OrthoDB" id="6685566at2"/>
<proteinExistence type="predicted"/>
<dbReference type="RefSeq" id="WP_077451229.1">
    <property type="nucleotide sequence ID" value="NZ_FUGE01000145.1"/>
</dbReference>